<dbReference type="NCBIfam" id="NF003588">
    <property type="entry name" value="PRK05254.1-1"/>
    <property type="match status" value="1"/>
</dbReference>
<dbReference type="NCBIfam" id="NF003591">
    <property type="entry name" value="PRK05254.1-4"/>
    <property type="match status" value="1"/>
</dbReference>
<dbReference type="FunFam" id="3.40.470.10:FF:000001">
    <property type="entry name" value="Uracil-DNA glycosylase"/>
    <property type="match status" value="1"/>
</dbReference>
<feature type="domain" description="Uracil-DNA glycosylase-like" evidence="12">
    <location>
        <begin position="50"/>
        <end position="210"/>
    </location>
</feature>
<dbReference type="EC" id="3.2.2.27" evidence="4 9"/>
<evidence type="ECO:0000256" key="3">
    <source>
        <dbReference type="ARBA" id="ARBA00008184"/>
    </source>
</evidence>
<dbReference type="NCBIfam" id="TIGR00628">
    <property type="entry name" value="ung"/>
    <property type="match status" value="1"/>
</dbReference>
<dbReference type="CDD" id="cd10027">
    <property type="entry name" value="UDG-F1-like"/>
    <property type="match status" value="1"/>
</dbReference>
<reference evidence="13 14" key="1">
    <citation type="submission" date="2017-11" db="EMBL/GenBank/DDBJ databases">
        <title>Comparitive Functional Genomics of Dry Heat Resistant strains isolated from the Viking Spacecraft.</title>
        <authorList>
            <person name="Seuylemezian A."/>
            <person name="Cooper K."/>
            <person name="Vaishampayan P."/>
        </authorList>
    </citation>
    <scope>NUCLEOTIDE SEQUENCE [LARGE SCALE GENOMIC DNA]</scope>
    <source>
        <strain evidence="13 14">V1-29</strain>
    </source>
</reference>
<dbReference type="GO" id="GO:0004844">
    <property type="term" value="F:uracil DNA N-glycosylase activity"/>
    <property type="evidence" value="ECO:0007669"/>
    <property type="project" value="UniProtKB-UniRule"/>
</dbReference>
<evidence type="ECO:0000256" key="9">
    <source>
        <dbReference type="HAMAP-Rule" id="MF_00148"/>
    </source>
</evidence>
<evidence type="ECO:0000259" key="12">
    <source>
        <dbReference type="SMART" id="SM00986"/>
    </source>
</evidence>
<dbReference type="GO" id="GO:0097510">
    <property type="term" value="P:base-excision repair, AP site formation via deaminated base removal"/>
    <property type="evidence" value="ECO:0007669"/>
    <property type="project" value="TreeGrafter"/>
</dbReference>
<keyword evidence="9" id="KW-0963">Cytoplasm</keyword>
<dbReference type="InterPro" id="IPR005122">
    <property type="entry name" value="Uracil-DNA_glycosylase-like"/>
</dbReference>
<dbReference type="InterPro" id="IPR036895">
    <property type="entry name" value="Uracil-DNA_glycosylase-like_sf"/>
</dbReference>
<keyword evidence="6 9" id="KW-0227">DNA damage</keyword>
<dbReference type="InterPro" id="IPR002043">
    <property type="entry name" value="UDG_fam1"/>
</dbReference>
<protein>
    <recommendedName>
        <fullName evidence="5 9">Uracil-DNA glycosylase</fullName>
        <shortName evidence="9">UDG</shortName>
        <ecNumber evidence="4 9">3.2.2.27</ecNumber>
    </recommendedName>
</protein>
<feature type="active site" description="Proton acceptor" evidence="9 10">
    <location>
        <position position="65"/>
    </location>
</feature>
<evidence type="ECO:0000256" key="4">
    <source>
        <dbReference type="ARBA" id="ARBA00012030"/>
    </source>
</evidence>
<evidence type="ECO:0000256" key="1">
    <source>
        <dbReference type="ARBA" id="ARBA00001400"/>
    </source>
</evidence>
<comment type="caution">
    <text evidence="13">The sequence shown here is derived from an EMBL/GenBank/DDBJ whole genome shotgun (WGS) entry which is preliminary data.</text>
</comment>
<keyword evidence="7 9" id="KW-0378">Hydrolase</keyword>
<organism evidence="13 14">
    <name type="scientific">Peribacillus deserti</name>
    <dbReference type="NCBI Taxonomy" id="673318"/>
    <lineage>
        <taxon>Bacteria</taxon>
        <taxon>Bacillati</taxon>
        <taxon>Bacillota</taxon>
        <taxon>Bacilli</taxon>
        <taxon>Bacillales</taxon>
        <taxon>Bacillaceae</taxon>
        <taxon>Peribacillus</taxon>
    </lineage>
</organism>
<dbReference type="Proteomes" id="UP000234748">
    <property type="component" value="Unassembled WGS sequence"/>
</dbReference>
<accession>A0A2N5M7I1</accession>
<keyword evidence="14" id="KW-1185">Reference proteome</keyword>
<dbReference type="NCBIfam" id="NF003589">
    <property type="entry name" value="PRK05254.1-2"/>
    <property type="match status" value="1"/>
</dbReference>
<evidence type="ECO:0000256" key="6">
    <source>
        <dbReference type="ARBA" id="ARBA00022763"/>
    </source>
</evidence>
<dbReference type="SUPFAM" id="SSF52141">
    <property type="entry name" value="Uracil-DNA glycosylase-like"/>
    <property type="match status" value="1"/>
</dbReference>
<sequence length="224" mass="25444">MGKPIDNEWGRLLAEEFEKPYFTELEQFLQKEYETETIYPASEDIFNALRLTDFNKVKVVLLGQDPYHGPNQAHGLSFSVRPEVSVPPSLKNIFKELHQDAGCPIPAHGNLTEWSREGVLLLNTILTVRKGQAHSHRGKGWEIFTDRIISLLNSREAPLVFILWGKPAQSKLPLIDANRHFIITSPHPSPFSAHKGFFGSRPFSKANEYLEKAGLLKINWCIKS</sequence>
<dbReference type="SMART" id="SM00986">
    <property type="entry name" value="UDG"/>
    <property type="match status" value="1"/>
</dbReference>
<dbReference type="Pfam" id="PF03167">
    <property type="entry name" value="UDG"/>
    <property type="match status" value="1"/>
</dbReference>
<comment type="catalytic activity">
    <reaction evidence="1 9 11">
        <text>Hydrolyzes single-stranded DNA or mismatched double-stranded DNA and polynucleotides, releasing free uracil.</text>
        <dbReference type="EC" id="3.2.2.27"/>
    </reaction>
</comment>
<comment type="similarity">
    <text evidence="3 9 11">Belongs to the uracil-DNA glycosylase (UDG) superfamily. UNG family.</text>
</comment>
<dbReference type="Gene3D" id="3.40.470.10">
    <property type="entry name" value="Uracil-DNA glycosylase-like domain"/>
    <property type="match status" value="1"/>
</dbReference>
<evidence type="ECO:0000256" key="2">
    <source>
        <dbReference type="ARBA" id="ARBA00002631"/>
    </source>
</evidence>
<dbReference type="SMART" id="SM00987">
    <property type="entry name" value="UreE_C"/>
    <property type="match status" value="1"/>
</dbReference>
<dbReference type="PANTHER" id="PTHR11264:SF0">
    <property type="entry name" value="URACIL-DNA GLYCOSYLASE"/>
    <property type="match status" value="1"/>
</dbReference>
<dbReference type="AlphaFoldDB" id="A0A2N5M7I1"/>
<evidence type="ECO:0000256" key="8">
    <source>
        <dbReference type="ARBA" id="ARBA00023204"/>
    </source>
</evidence>
<dbReference type="HAMAP" id="MF_00148">
    <property type="entry name" value="UDG"/>
    <property type="match status" value="1"/>
</dbReference>
<keyword evidence="8 9" id="KW-0234">DNA repair</keyword>
<evidence type="ECO:0000256" key="11">
    <source>
        <dbReference type="RuleBase" id="RU003780"/>
    </source>
</evidence>
<dbReference type="PANTHER" id="PTHR11264">
    <property type="entry name" value="URACIL-DNA GLYCOSYLASE"/>
    <property type="match status" value="1"/>
</dbReference>
<dbReference type="NCBIfam" id="NF003592">
    <property type="entry name" value="PRK05254.1-5"/>
    <property type="match status" value="1"/>
</dbReference>
<dbReference type="PROSITE" id="PS00130">
    <property type="entry name" value="U_DNA_GLYCOSYLASE"/>
    <property type="match status" value="1"/>
</dbReference>
<dbReference type="OrthoDB" id="9804372at2"/>
<proteinExistence type="inferred from homology"/>
<evidence type="ECO:0000256" key="5">
    <source>
        <dbReference type="ARBA" id="ARBA00018429"/>
    </source>
</evidence>
<dbReference type="EMBL" id="PGUY01000025">
    <property type="protein sequence ID" value="PLT30292.1"/>
    <property type="molecule type" value="Genomic_DNA"/>
</dbReference>
<name>A0A2N5M7I1_9BACI</name>
<evidence type="ECO:0000313" key="13">
    <source>
        <dbReference type="EMBL" id="PLT30292.1"/>
    </source>
</evidence>
<gene>
    <name evidence="9" type="primary">ung</name>
    <name evidence="13" type="ORF">CUU66_08505</name>
</gene>
<evidence type="ECO:0000256" key="10">
    <source>
        <dbReference type="PROSITE-ProRule" id="PRU10072"/>
    </source>
</evidence>
<evidence type="ECO:0000256" key="7">
    <source>
        <dbReference type="ARBA" id="ARBA00022801"/>
    </source>
</evidence>
<comment type="subcellular location">
    <subcellularLocation>
        <location evidence="9">Cytoplasm</location>
    </subcellularLocation>
</comment>
<dbReference type="GO" id="GO:0005737">
    <property type="term" value="C:cytoplasm"/>
    <property type="evidence" value="ECO:0007669"/>
    <property type="project" value="UniProtKB-SubCell"/>
</dbReference>
<dbReference type="InterPro" id="IPR018085">
    <property type="entry name" value="Ura-DNA_Glyclase_AS"/>
</dbReference>
<comment type="function">
    <text evidence="2 9 11">Excises uracil residues from the DNA which can arise as a result of misincorporation of dUMP residues by DNA polymerase or due to deamination of cytosine.</text>
</comment>
<evidence type="ECO:0000313" key="14">
    <source>
        <dbReference type="Proteomes" id="UP000234748"/>
    </source>
</evidence>